<comment type="subcellular location">
    <subcellularLocation>
        <location evidence="1">Cell membrane</location>
        <topology evidence="1">Multi-pass membrane protein</topology>
    </subcellularLocation>
</comment>
<feature type="transmembrane region" description="Helical" evidence="7">
    <location>
        <begin position="133"/>
        <end position="162"/>
    </location>
</feature>
<keyword evidence="3" id="KW-0547">Nucleotide-binding</keyword>
<evidence type="ECO:0000256" key="6">
    <source>
        <dbReference type="ARBA" id="ARBA00023136"/>
    </source>
</evidence>
<dbReference type="RefSeq" id="WP_307408327.1">
    <property type="nucleotide sequence ID" value="NZ_JAUSUR010000004.1"/>
</dbReference>
<dbReference type="PROSITE" id="PS50893">
    <property type="entry name" value="ABC_TRANSPORTER_2"/>
    <property type="match status" value="1"/>
</dbReference>
<comment type="caution">
    <text evidence="10">The sequence shown here is derived from an EMBL/GenBank/DDBJ whole genome shotgun (WGS) entry which is preliminary data.</text>
</comment>
<evidence type="ECO:0000256" key="2">
    <source>
        <dbReference type="ARBA" id="ARBA00022692"/>
    </source>
</evidence>
<dbReference type="Proteomes" id="UP001230220">
    <property type="component" value="Unassembled WGS sequence"/>
</dbReference>
<keyword evidence="11" id="KW-1185">Reference proteome</keyword>
<gene>
    <name evidence="10" type="ORF">J2S15_002273</name>
</gene>
<dbReference type="GO" id="GO:0005524">
    <property type="term" value="F:ATP binding"/>
    <property type="evidence" value="ECO:0007669"/>
    <property type="project" value="UniProtKB-KW"/>
</dbReference>
<sequence>MWDEEKIYFLYVLLNFMFVGIYSYCVIQVPKIVLRMIESTQVDIAQLFILFVAILFAGLGASFCKYKYTPIGYELRYKKLLELNDKIFHLPLSELEKPEIRDNLWTISRPVSSVDGIQWFFLHFAELSSSLSIIFVSVGILFQLHVLLSIFIIVWFFVYVYMNISVNEKIDTLYEESSREFRHFQYYSDVAMDVAFGKELRVFSLKSWFSNKLHKMIHTLENIMSKITNLASAPLLCDGVYQFIRDAFMYISLLQLYFDGQIDIASFSTYSVLVMQLNSALDKGMNNFEKMCRRYTQYNDLFAMLGMEDVDEKGMSVTLASDWEIEFKNISFHYPGSTNYIYKNLNFKIKNGKKLAIIGLNGVGKSTFVNLLMRLYEPIEGEILLNGINIQSYKLSEYFDLFAPVFQEINLYPYSIKDNLTFGKDITEEEIDDVFKKVGLGEKMKDISYEQELTKYLSEDGMNLSGGEAQKFAIARALCSKRPILILDEPTSALDAIAEYDFYHKINHEYKVHTILFVSHRLASTSFCDEIILIDNRNISEYGTHDELMKKQGSYYNLFQVQSKHYQEEVSI</sequence>
<dbReference type="InterPro" id="IPR039421">
    <property type="entry name" value="Type_1_exporter"/>
</dbReference>
<feature type="domain" description="ABC transmembrane type-1" evidence="9">
    <location>
        <begin position="8"/>
        <end position="281"/>
    </location>
</feature>
<dbReference type="Pfam" id="PF00005">
    <property type="entry name" value="ABC_tran"/>
    <property type="match status" value="1"/>
</dbReference>
<dbReference type="EMBL" id="JAUSUR010000004">
    <property type="protein sequence ID" value="MDQ0361523.1"/>
    <property type="molecule type" value="Genomic_DNA"/>
</dbReference>
<evidence type="ECO:0000313" key="11">
    <source>
        <dbReference type="Proteomes" id="UP001230220"/>
    </source>
</evidence>
<dbReference type="InterPro" id="IPR036640">
    <property type="entry name" value="ABC1_TM_sf"/>
</dbReference>
<dbReference type="SUPFAM" id="SSF90123">
    <property type="entry name" value="ABC transporter transmembrane region"/>
    <property type="match status" value="1"/>
</dbReference>
<organism evidence="10 11">
    <name type="scientific">Breznakia pachnodae</name>
    <dbReference type="NCBI Taxonomy" id="265178"/>
    <lineage>
        <taxon>Bacteria</taxon>
        <taxon>Bacillati</taxon>
        <taxon>Bacillota</taxon>
        <taxon>Erysipelotrichia</taxon>
        <taxon>Erysipelotrichales</taxon>
        <taxon>Erysipelotrichaceae</taxon>
        <taxon>Breznakia</taxon>
    </lineage>
</organism>
<reference evidence="10 11" key="1">
    <citation type="submission" date="2023-07" db="EMBL/GenBank/DDBJ databases">
        <title>Genomic Encyclopedia of Type Strains, Phase IV (KMG-IV): sequencing the most valuable type-strain genomes for metagenomic binning, comparative biology and taxonomic classification.</title>
        <authorList>
            <person name="Goeker M."/>
        </authorList>
    </citation>
    <scope>NUCLEOTIDE SEQUENCE [LARGE SCALE GENOMIC DNA]</scope>
    <source>
        <strain evidence="10 11">DSM 16784</strain>
    </source>
</reference>
<keyword evidence="2 7" id="KW-0812">Transmembrane</keyword>
<dbReference type="InterPro" id="IPR017871">
    <property type="entry name" value="ABC_transporter-like_CS"/>
</dbReference>
<evidence type="ECO:0000256" key="1">
    <source>
        <dbReference type="ARBA" id="ARBA00004651"/>
    </source>
</evidence>
<evidence type="ECO:0000256" key="4">
    <source>
        <dbReference type="ARBA" id="ARBA00022840"/>
    </source>
</evidence>
<dbReference type="InterPro" id="IPR003439">
    <property type="entry name" value="ABC_transporter-like_ATP-bd"/>
</dbReference>
<name>A0ABU0E4A1_9FIRM</name>
<evidence type="ECO:0000256" key="7">
    <source>
        <dbReference type="SAM" id="Phobius"/>
    </source>
</evidence>
<dbReference type="PROSITE" id="PS50929">
    <property type="entry name" value="ABC_TM1F"/>
    <property type="match status" value="1"/>
</dbReference>
<evidence type="ECO:0000259" key="8">
    <source>
        <dbReference type="PROSITE" id="PS50893"/>
    </source>
</evidence>
<keyword evidence="5 7" id="KW-1133">Transmembrane helix</keyword>
<evidence type="ECO:0000256" key="3">
    <source>
        <dbReference type="ARBA" id="ARBA00022741"/>
    </source>
</evidence>
<dbReference type="Gene3D" id="1.20.1560.10">
    <property type="entry name" value="ABC transporter type 1, transmembrane domain"/>
    <property type="match status" value="1"/>
</dbReference>
<dbReference type="PANTHER" id="PTHR43394:SF1">
    <property type="entry name" value="ATP-BINDING CASSETTE SUB-FAMILY B MEMBER 10, MITOCHONDRIAL"/>
    <property type="match status" value="1"/>
</dbReference>
<keyword evidence="4 10" id="KW-0067">ATP-binding</keyword>
<evidence type="ECO:0000256" key="5">
    <source>
        <dbReference type="ARBA" id="ARBA00022989"/>
    </source>
</evidence>
<dbReference type="SUPFAM" id="SSF52540">
    <property type="entry name" value="P-loop containing nucleoside triphosphate hydrolases"/>
    <property type="match status" value="1"/>
</dbReference>
<accession>A0ABU0E4A1</accession>
<dbReference type="InterPro" id="IPR027417">
    <property type="entry name" value="P-loop_NTPase"/>
</dbReference>
<dbReference type="Gene3D" id="3.40.50.300">
    <property type="entry name" value="P-loop containing nucleotide triphosphate hydrolases"/>
    <property type="match status" value="1"/>
</dbReference>
<feature type="domain" description="ABC transporter" evidence="8">
    <location>
        <begin position="325"/>
        <end position="561"/>
    </location>
</feature>
<dbReference type="SMART" id="SM00382">
    <property type="entry name" value="AAA"/>
    <property type="match status" value="1"/>
</dbReference>
<keyword evidence="6 7" id="KW-0472">Membrane</keyword>
<dbReference type="PANTHER" id="PTHR43394">
    <property type="entry name" value="ATP-DEPENDENT PERMEASE MDL1, MITOCHONDRIAL"/>
    <property type="match status" value="1"/>
</dbReference>
<feature type="transmembrane region" description="Helical" evidence="7">
    <location>
        <begin position="7"/>
        <end position="24"/>
    </location>
</feature>
<dbReference type="PROSITE" id="PS00211">
    <property type="entry name" value="ABC_TRANSPORTER_1"/>
    <property type="match status" value="1"/>
</dbReference>
<evidence type="ECO:0000259" key="9">
    <source>
        <dbReference type="PROSITE" id="PS50929"/>
    </source>
</evidence>
<protein>
    <submittedName>
        <fullName evidence="10">ATP-binding cassette subfamily C protein</fullName>
    </submittedName>
</protein>
<feature type="transmembrane region" description="Helical" evidence="7">
    <location>
        <begin position="44"/>
        <end position="64"/>
    </location>
</feature>
<evidence type="ECO:0000313" key="10">
    <source>
        <dbReference type="EMBL" id="MDQ0361523.1"/>
    </source>
</evidence>
<dbReference type="InterPro" id="IPR011527">
    <property type="entry name" value="ABC1_TM_dom"/>
</dbReference>
<dbReference type="InterPro" id="IPR003593">
    <property type="entry name" value="AAA+_ATPase"/>
</dbReference>
<proteinExistence type="predicted"/>